<accession>A0A1E1J2P2</accession>
<reference evidence="1" key="1">
    <citation type="submission" date="2012-08" db="EMBL/GenBank/DDBJ databases">
        <title>Comparative genomics of metastatic and non-metastatic Leishmania guyanensis provides insights into polygenic factors involved in Leishmania RNA virus infection.</title>
        <authorList>
            <person name="Smith D."/>
            <person name="Hertz-Fowler C."/>
            <person name="Martin R."/>
            <person name="Dickens N."/>
            <person name="Fasel N."/>
            <person name="Falquet L."/>
            <person name="Beverley S."/>
            <person name="Zangger H."/>
            <person name="Calderon-Copete S."/>
            <person name="Mottram J."/>
            <person name="Xenarios I."/>
        </authorList>
    </citation>
    <scope>NUCLEOTIDE SEQUENCE</scope>
    <source>
        <strain evidence="1">MHOM/BR/75/M4147/SSU:IR2SAT-LUC</strain>
    </source>
</reference>
<dbReference type="EMBL" id="CALQ01001397">
    <property type="protein sequence ID" value="CCM17849.1"/>
    <property type="molecule type" value="Genomic_DNA"/>
</dbReference>
<protein>
    <submittedName>
        <fullName evidence="1">Uncharacterized protein</fullName>
    </submittedName>
</protein>
<gene>
    <name evidence="1" type="primary">LgM4147LRVhigh.31.01750.00890</name>
    <name evidence="1" type="ORF">BN36_3153470</name>
</gene>
<organism evidence="1">
    <name type="scientific">Leishmania guyanensis</name>
    <dbReference type="NCBI Taxonomy" id="5670"/>
    <lineage>
        <taxon>Eukaryota</taxon>
        <taxon>Discoba</taxon>
        <taxon>Euglenozoa</taxon>
        <taxon>Kinetoplastea</taxon>
        <taxon>Metakinetoplastina</taxon>
        <taxon>Trypanosomatida</taxon>
        <taxon>Trypanosomatidae</taxon>
        <taxon>Leishmaniinae</taxon>
        <taxon>Leishmania</taxon>
        <taxon>Leishmania guyanensis species complex</taxon>
    </lineage>
</organism>
<sequence length="91" mass="10250">MTSAAMDSVVLMYLLYDNLCAFLSQLPLATPRHRLCRVLLRPRLHPHSILHCCYFALAFHFLLLSRRVIAALPSPAQVTPLGKVYKGSRST</sequence>
<evidence type="ECO:0000313" key="1">
    <source>
        <dbReference type="EMBL" id="CCM17849.1"/>
    </source>
</evidence>
<name>A0A1E1J2P2_LEIGU</name>
<proteinExistence type="predicted"/>
<dbReference type="AlphaFoldDB" id="A0A1E1J2P2"/>